<gene>
    <name evidence="2" type="ORF">B0T18DRAFT_384924</name>
</gene>
<proteinExistence type="predicted"/>
<dbReference type="Proteomes" id="UP001172155">
    <property type="component" value="Unassembled WGS sequence"/>
</dbReference>
<feature type="chain" id="PRO_5041365487" evidence="1">
    <location>
        <begin position="19"/>
        <end position="116"/>
    </location>
</feature>
<dbReference type="AlphaFoldDB" id="A0AA40F7P0"/>
<protein>
    <submittedName>
        <fullName evidence="2">Uncharacterized protein</fullName>
    </submittedName>
</protein>
<comment type="caution">
    <text evidence="2">The sequence shown here is derived from an EMBL/GenBank/DDBJ whole genome shotgun (WGS) entry which is preliminary data.</text>
</comment>
<keyword evidence="1" id="KW-0732">Signal</keyword>
<evidence type="ECO:0000256" key="1">
    <source>
        <dbReference type="SAM" id="SignalP"/>
    </source>
</evidence>
<organism evidence="2 3">
    <name type="scientific">Schizothecium vesticola</name>
    <dbReference type="NCBI Taxonomy" id="314040"/>
    <lineage>
        <taxon>Eukaryota</taxon>
        <taxon>Fungi</taxon>
        <taxon>Dikarya</taxon>
        <taxon>Ascomycota</taxon>
        <taxon>Pezizomycotina</taxon>
        <taxon>Sordariomycetes</taxon>
        <taxon>Sordariomycetidae</taxon>
        <taxon>Sordariales</taxon>
        <taxon>Schizotheciaceae</taxon>
        <taxon>Schizothecium</taxon>
    </lineage>
</organism>
<keyword evidence="3" id="KW-1185">Reference proteome</keyword>
<feature type="signal peptide" evidence="1">
    <location>
        <begin position="1"/>
        <end position="18"/>
    </location>
</feature>
<evidence type="ECO:0000313" key="2">
    <source>
        <dbReference type="EMBL" id="KAK0752739.1"/>
    </source>
</evidence>
<accession>A0AA40F7P0</accession>
<reference evidence="2" key="1">
    <citation type="submission" date="2023-06" db="EMBL/GenBank/DDBJ databases">
        <title>Genome-scale phylogeny and comparative genomics of the fungal order Sordariales.</title>
        <authorList>
            <consortium name="Lawrence Berkeley National Laboratory"/>
            <person name="Hensen N."/>
            <person name="Bonometti L."/>
            <person name="Westerberg I."/>
            <person name="Brannstrom I.O."/>
            <person name="Guillou S."/>
            <person name="Cros-Aarteil S."/>
            <person name="Calhoun S."/>
            <person name="Haridas S."/>
            <person name="Kuo A."/>
            <person name="Mondo S."/>
            <person name="Pangilinan J."/>
            <person name="Riley R."/>
            <person name="LaButti K."/>
            <person name="Andreopoulos B."/>
            <person name="Lipzen A."/>
            <person name="Chen C."/>
            <person name="Yanf M."/>
            <person name="Daum C."/>
            <person name="Ng V."/>
            <person name="Clum A."/>
            <person name="Steindorff A."/>
            <person name="Ohm R."/>
            <person name="Martin F."/>
            <person name="Silar P."/>
            <person name="Natvig D."/>
            <person name="Lalanne C."/>
            <person name="Gautier V."/>
            <person name="Ament-velasquez S.L."/>
            <person name="Kruys A."/>
            <person name="Hutchinson M.I."/>
            <person name="Powell A.J."/>
            <person name="Barry K."/>
            <person name="Miller A.N."/>
            <person name="Grigoriev I.V."/>
            <person name="Debuchy R."/>
            <person name="Gladieux P."/>
            <person name="Thoren M.H."/>
            <person name="Johannesson H."/>
        </authorList>
    </citation>
    <scope>NUCLEOTIDE SEQUENCE</scope>
    <source>
        <strain evidence="2">SMH3187-1</strain>
    </source>
</reference>
<sequence length="116" mass="12594">MRLDIFGVVLATVATVTADAFVGLTLCIAPNCNTVKAAWFTDTDSYSINGNEGCRTPRIPGIDNVCFDWGKRRLHFDMSGGGTRCMIWQAGRQIAPCAGAASQCYMDTFQEVGCSW</sequence>
<name>A0AA40F7P0_9PEZI</name>
<dbReference type="EMBL" id="JAUKUD010000001">
    <property type="protein sequence ID" value="KAK0752739.1"/>
    <property type="molecule type" value="Genomic_DNA"/>
</dbReference>
<evidence type="ECO:0000313" key="3">
    <source>
        <dbReference type="Proteomes" id="UP001172155"/>
    </source>
</evidence>